<evidence type="ECO:0000259" key="2">
    <source>
        <dbReference type="Pfam" id="PF17171"/>
    </source>
</evidence>
<dbReference type="InterPro" id="IPR050931">
    <property type="entry name" value="Mito_Protein_Transport_Metaxin"/>
</dbReference>
<sequence>MGSLIGELEKFYEELPMWAKAAAAGGVACCIYLPYKWFINVPRSTPYKKDYQKGIAYLYQFPRSSVVPSLSPFCLKLETWLRMADIPYENLEAPLNVRSCEGTLPFVEYDGVEYPDSSFAISELTALLHKEGLESHLTDEQRAVSRAFENLAETSLCLSYNHTGRIPHISEVFALLPPSLSIFSPLVSWFAQRSFVSKILFASKSYGVGKHSDADIIKISNDDLNAISVYLGSKHYFTGFKPTRVDATLFGMLCQIIYMPFDTPQKTFVHDRCQNLIDFCERIKGRYWSDWEECTKKFALNTDRKRKA</sequence>
<dbReference type="InterPro" id="IPR036282">
    <property type="entry name" value="Glutathione-S-Trfase_C_sf"/>
</dbReference>
<dbReference type="CDD" id="cd03193">
    <property type="entry name" value="GST_C_Metaxin"/>
    <property type="match status" value="1"/>
</dbReference>
<dbReference type="InterPro" id="IPR036249">
    <property type="entry name" value="Thioredoxin-like_sf"/>
</dbReference>
<dbReference type="Pfam" id="PF17172">
    <property type="entry name" value="GST_N_4"/>
    <property type="match status" value="1"/>
</dbReference>
<comment type="caution">
    <text evidence="4">The sequence shown here is derived from an EMBL/GenBank/DDBJ whole genome shotgun (WGS) entry which is preliminary data.</text>
</comment>
<feature type="domain" description="Metaxin glutathione S-transferase" evidence="2">
    <location>
        <begin position="221"/>
        <end position="283"/>
    </location>
</feature>
<dbReference type="SUPFAM" id="SSF47616">
    <property type="entry name" value="GST C-terminal domain-like"/>
    <property type="match status" value="1"/>
</dbReference>
<dbReference type="PANTHER" id="PTHR12289:SF41">
    <property type="entry name" value="FAILED AXON CONNECTIONS-RELATED"/>
    <property type="match status" value="1"/>
</dbReference>
<dbReference type="InterPro" id="IPR012336">
    <property type="entry name" value="Thioredoxin-like_fold"/>
</dbReference>
<organism evidence="4 5">
    <name type="scientific">Steinernema hermaphroditum</name>
    <dbReference type="NCBI Taxonomy" id="289476"/>
    <lineage>
        <taxon>Eukaryota</taxon>
        <taxon>Metazoa</taxon>
        <taxon>Ecdysozoa</taxon>
        <taxon>Nematoda</taxon>
        <taxon>Chromadorea</taxon>
        <taxon>Rhabditida</taxon>
        <taxon>Tylenchina</taxon>
        <taxon>Panagrolaimomorpha</taxon>
        <taxon>Strongyloidoidea</taxon>
        <taxon>Steinernematidae</taxon>
        <taxon>Steinernema</taxon>
    </lineage>
</organism>
<evidence type="ECO:0000259" key="3">
    <source>
        <dbReference type="Pfam" id="PF17172"/>
    </source>
</evidence>
<dbReference type="Proteomes" id="UP001175271">
    <property type="component" value="Unassembled WGS sequence"/>
</dbReference>
<dbReference type="SFLD" id="SFLDS00019">
    <property type="entry name" value="Glutathione_Transferase_(cytos"/>
    <property type="match status" value="1"/>
</dbReference>
<dbReference type="GO" id="GO:0005737">
    <property type="term" value="C:cytoplasm"/>
    <property type="evidence" value="ECO:0007669"/>
    <property type="project" value="TreeGrafter"/>
</dbReference>
<evidence type="ECO:0000313" key="5">
    <source>
        <dbReference type="Proteomes" id="UP001175271"/>
    </source>
</evidence>
<dbReference type="Pfam" id="PF17171">
    <property type="entry name" value="GST_C_6"/>
    <property type="match status" value="1"/>
</dbReference>
<proteinExistence type="inferred from homology"/>
<dbReference type="InterPro" id="IPR033468">
    <property type="entry name" value="Metaxin_GST"/>
</dbReference>
<keyword evidence="5" id="KW-1185">Reference proteome</keyword>
<dbReference type="AlphaFoldDB" id="A0AA39LG15"/>
<dbReference type="EMBL" id="JAUCMV010000005">
    <property type="protein sequence ID" value="KAK0395927.1"/>
    <property type="molecule type" value="Genomic_DNA"/>
</dbReference>
<dbReference type="SFLD" id="SFLDG01200">
    <property type="entry name" value="SUF1.1"/>
    <property type="match status" value="1"/>
</dbReference>
<name>A0AA39LG15_9BILA</name>
<evidence type="ECO:0000256" key="1">
    <source>
        <dbReference type="ARBA" id="ARBA00006475"/>
    </source>
</evidence>
<comment type="similarity">
    <text evidence="1">Belongs to the FAX family.</text>
</comment>
<dbReference type="InterPro" id="IPR026928">
    <property type="entry name" value="FAX/IsoI-like"/>
</dbReference>
<reference evidence="4" key="1">
    <citation type="submission" date="2023-06" db="EMBL/GenBank/DDBJ databases">
        <title>Genomic analysis of the entomopathogenic nematode Steinernema hermaphroditum.</title>
        <authorList>
            <person name="Schwarz E.M."/>
            <person name="Heppert J.K."/>
            <person name="Baniya A."/>
            <person name="Schwartz H.T."/>
            <person name="Tan C.-H."/>
            <person name="Antoshechkin I."/>
            <person name="Sternberg P.W."/>
            <person name="Goodrich-Blair H."/>
            <person name="Dillman A.R."/>
        </authorList>
    </citation>
    <scope>NUCLEOTIDE SEQUENCE</scope>
    <source>
        <strain evidence="4">PS9179</strain>
        <tissue evidence="4">Whole animal</tissue>
    </source>
</reference>
<dbReference type="CDD" id="cd03080">
    <property type="entry name" value="GST_N_Metaxin_like"/>
    <property type="match status" value="1"/>
</dbReference>
<accession>A0AA39LG15</accession>
<protein>
    <recommendedName>
        <fullName evidence="6">GST N-terminal domain-containing protein</fullName>
    </recommendedName>
</protein>
<feature type="domain" description="Thioredoxin-like fold" evidence="3">
    <location>
        <begin position="72"/>
        <end position="157"/>
    </location>
</feature>
<gene>
    <name evidence="4" type="ORF">QR680_001490</name>
</gene>
<evidence type="ECO:0000313" key="4">
    <source>
        <dbReference type="EMBL" id="KAK0395927.1"/>
    </source>
</evidence>
<dbReference type="Gene3D" id="1.20.1050.10">
    <property type="match status" value="1"/>
</dbReference>
<dbReference type="InterPro" id="IPR040079">
    <property type="entry name" value="Glutathione_S-Trfase"/>
</dbReference>
<dbReference type="SFLD" id="SFLDG01180">
    <property type="entry name" value="SUF1"/>
    <property type="match status" value="1"/>
</dbReference>
<dbReference type="SUPFAM" id="SSF52833">
    <property type="entry name" value="Thioredoxin-like"/>
    <property type="match status" value="1"/>
</dbReference>
<evidence type="ECO:0008006" key="6">
    <source>
        <dbReference type="Google" id="ProtNLM"/>
    </source>
</evidence>
<dbReference type="PANTHER" id="PTHR12289">
    <property type="entry name" value="METAXIN RELATED"/>
    <property type="match status" value="1"/>
</dbReference>